<dbReference type="PANTHER" id="PTHR43527">
    <property type="entry name" value="4-DIPHOSPHOCYTIDYL-2-C-METHYL-D-ERYTHRITOL KINASE, CHLOROPLASTIC"/>
    <property type="match status" value="1"/>
</dbReference>
<protein>
    <recommendedName>
        <fullName evidence="3 10">4-diphosphocytidyl-2-C-methyl-D-erythritol kinase</fullName>
        <shortName evidence="10">CMK</shortName>
        <ecNumber evidence="2 10">2.7.1.148</ecNumber>
    </recommendedName>
    <alternativeName>
        <fullName evidence="9 10">4-(cytidine-5'-diphospho)-2-C-methyl-D-erythritol kinase</fullName>
    </alternativeName>
</protein>
<reference evidence="13 14" key="1">
    <citation type="submission" date="2019-03" db="EMBL/GenBank/DDBJ databases">
        <title>Genomic Encyclopedia of Archaeal and Bacterial Type Strains, Phase II (KMG-II): from individual species to whole genera.</title>
        <authorList>
            <person name="Goeker M."/>
        </authorList>
    </citation>
    <scope>NUCLEOTIDE SEQUENCE [LARGE SCALE GENOMIC DNA]</scope>
    <source>
        <strain evidence="13 14">DSM 26433</strain>
    </source>
</reference>
<name>A0A4R1NJW9_9RHOB</name>
<keyword evidence="7 10" id="KW-0067">ATP-binding</keyword>
<dbReference type="Gene3D" id="3.30.230.10">
    <property type="match status" value="1"/>
</dbReference>
<evidence type="ECO:0000256" key="3">
    <source>
        <dbReference type="ARBA" id="ARBA00017473"/>
    </source>
</evidence>
<feature type="active site" evidence="10">
    <location>
        <position position="12"/>
    </location>
</feature>
<evidence type="ECO:0000256" key="4">
    <source>
        <dbReference type="ARBA" id="ARBA00022679"/>
    </source>
</evidence>
<comment type="function">
    <text evidence="10">Catalyzes the phosphorylation of the position 2 hydroxy group of 4-diphosphocytidyl-2C-methyl-D-erythritol.</text>
</comment>
<dbReference type="PANTHER" id="PTHR43527:SF2">
    <property type="entry name" value="4-DIPHOSPHOCYTIDYL-2-C-METHYL-D-ERYTHRITOL KINASE, CHLOROPLASTIC"/>
    <property type="match status" value="1"/>
</dbReference>
<dbReference type="AlphaFoldDB" id="A0A4R1NJW9"/>
<dbReference type="GO" id="GO:0019288">
    <property type="term" value="P:isopentenyl diphosphate biosynthetic process, methylerythritol 4-phosphate pathway"/>
    <property type="evidence" value="ECO:0007669"/>
    <property type="project" value="UniProtKB-UniRule"/>
</dbReference>
<dbReference type="InterPro" id="IPR036554">
    <property type="entry name" value="GHMP_kinase_C_sf"/>
</dbReference>
<dbReference type="Gene3D" id="3.30.70.890">
    <property type="entry name" value="GHMP kinase, C-terminal domain"/>
    <property type="match status" value="1"/>
</dbReference>
<feature type="binding site" evidence="10">
    <location>
        <begin position="91"/>
        <end position="101"/>
    </location>
    <ligand>
        <name>ATP</name>
        <dbReference type="ChEBI" id="CHEBI:30616"/>
    </ligand>
</feature>
<gene>
    <name evidence="10" type="primary">ispE</name>
    <name evidence="13" type="ORF">BXY66_0531</name>
</gene>
<evidence type="ECO:0000256" key="9">
    <source>
        <dbReference type="ARBA" id="ARBA00032554"/>
    </source>
</evidence>
<accession>A0A4R1NJW9</accession>
<comment type="caution">
    <text evidence="13">The sequence shown here is derived from an EMBL/GenBank/DDBJ whole genome shotgun (WGS) entry which is preliminary data.</text>
</comment>
<dbReference type="PIRSF" id="PIRSF010376">
    <property type="entry name" value="IspE"/>
    <property type="match status" value="1"/>
</dbReference>
<evidence type="ECO:0000259" key="12">
    <source>
        <dbReference type="Pfam" id="PF08544"/>
    </source>
</evidence>
<proteinExistence type="inferred from homology"/>
<keyword evidence="8 10" id="KW-0414">Isoprene biosynthesis</keyword>
<evidence type="ECO:0000256" key="2">
    <source>
        <dbReference type="ARBA" id="ARBA00012052"/>
    </source>
</evidence>
<comment type="catalytic activity">
    <reaction evidence="10">
        <text>4-CDP-2-C-methyl-D-erythritol + ATP = 4-CDP-2-C-methyl-D-erythritol 2-phosphate + ADP + H(+)</text>
        <dbReference type="Rhea" id="RHEA:18437"/>
        <dbReference type="ChEBI" id="CHEBI:15378"/>
        <dbReference type="ChEBI" id="CHEBI:30616"/>
        <dbReference type="ChEBI" id="CHEBI:57823"/>
        <dbReference type="ChEBI" id="CHEBI:57919"/>
        <dbReference type="ChEBI" id="CHEBI:456216"/>
        <dbReference type="EC" id="2.7.1.148"/>
    </reaction>
</comment>
<evidence type="ECO:0000256" key="5">
    <source>
        <dbReference type="ARBA" id="ARBA00022741"/>
    </source>
</evidence>
<evidence type="ECO:0000256" key="10">
    <source>
        <dbReference type="HAMAP-Rule" id="MF_00061"/>
    </source>
</evidence>
<dbReference type="GO" id="GO:0016114">
    <property type="term" value="P:terpenoid biosynthetic process"/>
    <property type="evidence" value="ECO:0007669"/>
    <property type="project" value="UniProtKB-UniRule"/>
</dbReference>
<feature type="domain" description="GHMP kinase C-terminal" evidence="12">
    <location>
        <begin position="198"/>
        <end position="268"/>
    </location>
</feature>
<dbReference type="GO" id="GO:0050515">
    <property type="term" value="F:4-(cytidine 5'-diphospho)-2-C-methyl-D-erythritol kinase activity"/>
    <property type="evidence" value="ECO:0007669"/>
    <property type="project" value="UniProtKB-UniRule"/>
</dbReference>
<dbReference type="RefSeq" id="WP_132858615.1">
    <property type="nucleotide sequence ID" value="NZ_SMGR01000001.1"/>
</dbReference>
<dbReference type="NCBIfam" id="TIGR00154">
    <property type="entry name" value="ispE"/>
    <property type="match status" value="1"/>
</dbReference>
<organism evidence="13 14">
    <name type="scientific">Shimia isoporae</name>
    <dbReference type="NCBI Taxonomy" id="647720"/>
    <lineage>
        <taxon>Bacteria</taxon>
        <taxon>Pseudomonadati</taxon>
        <taxon>Pseudomonadota</taxon>
        <taxon>Alphaproteobacteria</taxon>
        <taxon>Rhodobacterales</taxon>
        <taxon>Roseobacteraceae</taxon>
    </lineage>
</organism>
<evidence type="ECO:0000256" key="7">
    <source>
        <dbReference type="ARBA" id="ARBA00022840"/>
    </source>
</evidence>
<dbReference type="InterPro" id="IPR006204">
    <property type="entry name" value="GHMP_kinase_N_dom"/>
</dbReference>
<evidence type="ECO:0000256" key="1">
    <source>
        <dbReference type="ARBA" id="ARBA00009684"/>
    </source>
</evidence>
<dbReference type="SUPFAM" id="SSF55060">
    <property type="entry name" value="GHMP Kinase, C-terminal domain"/>
    <property type="match status" value="1"/>
</dbReference>
<dbReference type="InterPro" id="IPR020568">
    <property type="entry name" value="Ribosomal_Su5_D2-typ_SF"/>
</dbReference>
<keyword evidence="5 10" id="KW-0547">Nucleotide-binding</keyword>
<dbReference type="Pfam" id="PF08544">
    <property type="entry name" value="GHMP_kinases_C"/>
    <property type="match status" value="1"/>
</dbReference>
<dbReference type="OrthoDB" id="9809438at2"/>
<dbReference type="EMBL" id="SMGR01000001">
    <property type="protein sequence ID" value="TCL08494.1"/>
    <property type="molecule type" value="Genomic_DNA"/>
</dbReference>
<comment type="pathway">
    <text evidence="10">Isoprenoid biosynthesis; isopentenyl diphosphate biosynthesis via DXP pathway; isopentenyl diphosphate from 1-deoxy-D-xylulose 5-phosphate: step 3/6.</text>
</comment>
<dbReference type="HAMAP" id="MF_00061">
    <property type="entry name" value="IspE"/>
    <property type="match status" value="1"/>
</dbReference>
<dbReference type="GO" id="GO:0005524">
    <property type="term" value="F:ATP binding"/>
    <property type="evidence" value="ECO:0007669"/>
    <property type="project" value="UniProtKB-UniRule"/>
</dbReference>
<evidence type="ECO:0000313" key="13">
    <source>
        <dbReference type="EMBL" id="TCL08494.1"/>
    </source>
</evidence>
<comment type="similarity">
    <text evidence="1 10">Belongs to the GHMP kinase family. IspE subfamily.</text>
</comment>
<dbReference type="InterPro" id="IPR013750">
    <property type="entry name" value="GHMP_kinase_C_dom"/>
</dbReference>
<dbReference type="EC" id="2.7.1.148" evidence="2 10"/>
<evidence type="ECO:0000259" key="11">
    <source>
        <dbReference type="Pfam" id="PF00288"/>
    </source>
</evidence>
<feature type="domain" description="GHMP kinase N-terminal" evidence="11">
    <location>
        <begin position="69"/>
        <end position="132"/>
    </location>
</feature>
<keyword evidence="4 10" id="KW-0808">Transferase</keyword>
<evidence type="ECO:0000313" key="14">
    <source>
        <dbReference type="Proteomes" id="UP000295673"/>
    </source>
</evidence>
<dbReference type="Proteomes" id="UP000295673">
    <property type="component" value="Unassembled WGS sequence"/>
</dbReference>
<dbReference type="SUPFAM" id="SSF54211">
    <property type="entry name" value="Ribosomal protein S5 domain 2-like"/>
    <property type="match status" value="1"/>
</dbReference>
<dbReference type="NCBIfam" id="NF011202">
    <property type="entry name" value="PRK14608.1"/>
    <property type="match status" value="1"/>
</dbReference>
<feature type="active site" evidence="10">
    <location>
        <position position="130"/>
    </location>
</feature>
<keyword evidence="14" id="KW-1185">Reference proteome</keyword>
<evidence type="ECO:0000256" key="8">
    <source>
        <dbReference type="ARBA" id="ARBA00023229"/>
    </source>
</evidence>
<sequence length="279" mass="29243">MVRTVEAFAPAKINLTLHVTGQRADGYHLLDSLVVFADIGDRLAVQRAPDTSLTVTGPLAEGVPSDESNLVHKAAKTFGVSAHIALEKHLPAAAGIGGGSSDAAATLRALADLTGKPVPPVADLLSLGADVPVCVGHGWQRMSGIGEEIAPLANGVRWPVLLINPGVDVPTPTVFAALQSKNNPPMPDEFPDWSDRSDAVSWLAAQRNDLEAPAIAARPVIAEVLSALRGCLGCELARMSGSGATCFGLFESVESRDAAAEAIRTDYADWWIETSWILS</sequence>
<dbReference type="Pfam" id="PF00288">
    <property type="entry name" value="GHMP_kinases_N"/>
    <property type="match status" value="1"/>
</dbReference>
<dbReference type="InterPro" id="IPR014721">
    <property type="entry name" value="Ribsml_uS5_D2-typ_fold_subgr"/>
</dbReference>
<dbReference type="UniPathway" id="UPA00056">
    <property type="reaction ID" value="UER00094"/>
</dbReference>
<evidence type="ECO:0000256" key="6">
    <source>
        <dbReference type="ARBA" id="ARBA00022777"/>
    </source>
</evidence>
<dbReference type="InterPro" id="IPR004424">
    <property type="entry name" value="IspE"/>
</dbReference>
<keyword evidence="6 10" id="KW-0418">Kinase</keyword>